<evidence type="ECO:0000256" key="8">
    <source>
        <dbReference type="ARBA" id="ARBA00047899"/>
    </source>
</evidence>
<dbReference type="Gene3D" id="1.25.40.10">
    <property type="entry name" value="Tetratricopeptide repeat domain"/>
    <property type="match status" value="4"/>
</dbReference>
<dbReference type="FunFam" id="1.25.40.10:FF:000073">
    <property type="entry name" value="Pentatricopeptide repeat-containing protein chloroplastic"/>
    <property type="match status" value="1"/>
</dbReference>
<dbReference type="InterPro" id="IPR000719">
    <property type="entry name" value="Prot_kinase_dom"/>
</dbReference>
<keyword evidence="4" id="KW-0677">Repeat</keyword>
<evidence type="ECO:0000256" key="4">
    <source>
        <dbReference type="ARBA" id="ARBA00022737"/>
    </source>
</evidence>
<dbReference type="PROSITE" id="PS00108">
    <property type="entry name" value="PROTEIN_KINASE_ST"/>
    <property type="match status" value="1"/>
</dbReference>
<dbReference type="InterPro" id="IPR011009">
    <property type="entry name" value="Kinase-like_dom_sf"/>
</dbReference>
<comment type="caution">
    <text evidence="14">The sequence shown here is derived from an EMBL/GenBank/DDBJ whole genome shotgun (WGS) entry which is preliminary data.</text>
</comment>
<dbReference type="InterPro" id="IPR008271">
    <property type="entry name" value="Ser/Thr_kinase_AS"/>
</dbReference>
<dbReference type="InterPro" id="IPR046848">
    <property type="entry name" value="E_motif"/>
</dbReference>
<dbReference type="EC" id="2.7.11.1" evidence="1"/>
<name>A0AAD7L5C4_QUISA</name>
<dbReference type="Pfam" id="PF00069">
    <property type="entry name" value="Pkinase"/>
    <property type="match status" value="1"/>
</dbReference>
<dbReference type="FunFam" id="3.30.200.20:FF:001335">
    <property type="entry name" value="Calmodulin-binding receptor-like cytoplasmic kinase 2"/>
    <property type="match status" value="1"/>
</dbReference>
<dbReference type="InterPro" id="IPR046960">
    <property type="entry name" value="PPR_At4g14850-like_plant"/>
</dbReference>
<dbReference type="FunFam" id="1.25.40.10:FF:000285">
    <property type="entry name" value="Pentatricopeptide repeat-containing protein, chloroplastic"/>
    <property type="match status" value="1"/>
</dbReference>
<dbReference type="FunFam" id="1.10.510.10:FF:000300">
    <property type="entry name" value="Calmodulin-binding receptor-like cytoplasmic kinase 3"/>
    <property type="match status" value="1"/>
</dbReference>
<dbReference type="SUPFAM" id="SSF56112">
    <property type="entry name" value="Protein kinase-like (PK-like)"/>
    <property type="match status" value="1"/>
</dbReference>
<evidence type="ECO:0000256" key="3">
    <source>
        <dbReference type="ARBA" id="ARBA00022679"/>
    </source>
</evidence>
<dbReference type="PANTHER" id="PTHR47926:SF511">
    <property type="entry name" value="PENTATRICOPEPTIDE REPEAT-CONTAINING PROTEIN"/>
    <property type="match status" value="1"/>
</dbReference>
<feature type="compositionally biased region" description="Low complexity" evidence="12">
    <location>
        <begin position="771"/>
        <end position="780"/>
    </location>
</feature>
<keyword evidence="7 11" id="KW-0067">ATP-binding</keyword>
<dbReference type="Pfam" id="PF20431">
    <property type="entry name" value="E_motif"/>
    <property type="match status" value="1"/>
</dbReference>
<dbReference type="Gene3D" id="3.30.200.20">
    <property type="entry name" value="Phosphorylase Kinase, domain 1"/>
    <property type="match status" value="1"/>
</dbReference>
<protein>
    <recommendedName>
        <fullName evidence="1">non-specific serine/threonine protein kinase</fullName>
        <ecNumber evidence="1">2.7.11.1</ecNumber>
    </recommendedName>
</protein>
<dbReference type="AlphaFoldDB" id="A0AAD7L5C4"/>
<comment type="catalytic activity">
    <reaction evidence="9">
        <text>L-seryl-[protein] + ATP = O-phospho-L-seryl-[protein] + ADP + H(+)</text>
        <dbReference type="Rhea" id="RHEA:17989"/>
        <dbReference type="Rhea" id="RHEA-COMP:9863"/>
        <dbReference type="Rhea" id="RHEA-COMP:11604"/>
        <dbReference type="ChEBI" id="CHEBI:15378"/>
        <dbReference type="ChEBI" id="CHEBI:29999"/>
        <dbReference type="ChEBI" id="CHEBI:30616"/>
        <dbReference type="ChEBI" id="CHEBI:83421"/>
        <dbReference type="ChEBI" id="CHEBI:456216"/>
        <dbReference type="EC" id="2.7.11.1"/>
    </reaction>
</comment>
<organism evidence="14 15">
    <name type="scientific">Quillaja saponaria</name>
    <name type="common">Soap bark tree</name>
    <dbReference type="NCBI Taxonomy" id="32244"/>
    <lineage>
        <taxon>Eukaryota</taxon>
        <taxon>Viridiplantae</taxon>
        <taxon>Streptophyta</taxon>
        <taxon>Embryophyta</taxon>
        <taxon>Tracheophyta</taxon>
        <taxon>Spermatophyta</taxon>
        <taxon>Magnoliopsida</taxon>
        <taxon>eudicotyledons</taxon>
        <taxon>Gunneridae</taxon>
        <taxon>Pentapetalae</taxon>
        <taxon>rosids</taxon>
        <taxon>fabids</taxon>
        <taxon>Fabales</taxon>
        <taxon>Quillajaceae</taxon>
        <taxon>Quillaja</taxon>
    </lineage>
</organism>
<keyword evidence="3" id="KW-0808">Transferase</keyword>
<dbReference type="InterPro" id="IPR011990">
    <property type="entry name" value="TPR-like_helical_dom_sf"/>
</dbReference>
<evidence type="ECO:0000256" key="5">
    <source>
        <dbReference type="ARBA" id="ARBA00022741"/>
    </source>
</evidence>
<evidence type="ECO:0000256" key="7">
    <source>
        <dbReference type="ARBA" id="ARBA00022840"/>
    </source>
</evidence>
<evidence type="ECO:0000256" key="1">
    <source>
        <dbReference type="ARBA" id="ARBA00012513"/>
    </source>
</evidence>
<dbReference type="Proteomes" id="UP001163823">
    <property type="component" value="Chromosome 11"/>
</dbReference>
<dbReference type="Pfam" id="PF13041">
    <property type="entry name" value="PPR_2"/>
    <property type="match status" value="2"/>
</dbReference>
<dbReference type="PROSITE" id="PS00107">
    <property type="entry name" value="PROTEIN_KINASE_ATP"/>
    <property type="match status" value="1"/>
</dbReference>
<evidence type="ECO:0000256" key="12">
    <source>
        <dbReference type="SAM" id="MobiDB-lite"/>
    </source>
</evidence>
<evidence type="ECO:0000313" key="14">
    <source>
        <dbReference type="EMBL" id="KAJ7951166.1"/>
    </source>
</evidence>
<dbReference type="GO" id="GO:0004674">
    <property type="term" value="F:protein serine/threonine kinase activity"/>
    <property type="evidence" value="ECO:0007669"/>
    <property type="project" value="UniProtKB-KW"/>
</dbReference>
<keyword evidence="15" id="KW-1185">Reference proteome</keyword>
<feature type="domain" description="Protein kinase" evidence="13">
    <location>
        <begin position="821"/>
        <end position="1098"/>
    </location>
</feature>
<dbReference type="FunFam" id="1.25.40.10:FF:000642">
    <property type="entry name" value="Pentatricopeptide repeat-containing protein mitochondrial"/>
    <property type="match status" value="1"/>
</dbReference>
<dbReference type="GO" id="GO:0005524">
    <property type="term" value="F:ATP binding"/>
    <property type="evidence" value="ECO:0007669"/>
    <property type="project" value="UniProtKB-UniRule"/>
</dbReference>
<comment type="catalytic activity">
    <reaction evidence="8">
        <text>L-threonyl-[protein] + ATP = O-phospho-L-threonyl-[protein] + ADP + H(+)</text>
        <dbReference type="Rhea" id="RHEA:46608"/>
        <dbReference type="Rhea" id="RHEA-COMP:11060"/>
        <dbReference type="Rhea" id="RHEA-COMP:11605"/>
        <dbReference type="ChEBI" id="CHEBI:15378"/>
        <dbReference type="ChEBI" id="CHEBI:30013"/>
        <dbReference type="ChEBI" id="CHEBI:30616"/>
        <dbReference type="ChEBI" id="CHEBI:61977"/>
        <dbReference type="ChEBI" id="CHEBI:456216"/>
        <dbReference type="EC" id="2.7.11.1"/>
    </reaction>
</comment>
<dbReference type="NCBIfam" id="TIGR00756">
    <property type="entry name" value="PPR"/>
    <property type="match status" value="2"/>
</dbReference>
<accession>A0AAD7L5C4</accession>
<feature type="region of interest" description="Disordered" evidence="12">
    <location>
        <begin position="697"/>
        <end position="717"/>
    </location>
</feature>
<dbReference type="SMART" id="SM00220">
    <property type="entry name" value="S_TKc"/>
    <property type="match status" value="1"/>
</dbReference>
<dbReference type="Gene3D" id="1.10.510.10">
    <property type="entry name" value="Transferase(Phosphotransferase) domain 1"/>
    <property type="match status" value="1"/>
</dbReference>
<dbReference type="PANTHER" id="PTHR47926">
    <property type="entry name" value="PENTATRICOPEPTIDE REPEAT-CONTAINING PROTEIN"/>
    <property type="match status" value="1"/>
</dbReference>
<evidence type="ECO:0000256" key="10">
    <source>
        <dbReference type="PROSITE-ProRule" id="PRU00708"/>
    </source>
</evidence>
<dbReference type="Pfam" id="PF01535">
    <property type="entry name" value="PPR"/>
    <property type="match status" value="3"/>
</dbReference>
<keyword evidence="2" id="KW-0723">Serine/threonine-protein kinase</keyword>
<dbReference type="GO" id="GO:0003723">
    <property type="term" value="F:RNA binding"/>
    <property type="evidence" value="ECO:0007669"/>
    <property type="project" value="InterPro"/>
</dbReference>
<dbReference type="FunFam" id="1.25.40.10:FF:001093">
    <property type="entry name" value="Pentatricopeptide repeat-containing protein At2g34400"/>
    <property type="match status" value="1"/>
</dbReference>
<feature type="repeat" description="PPR" evidence="10">
    <location>
        <begin position="348"/>
        <end position="382"/>
    </location>
</feature>
<dbReference type="InterPro" id="IPR002885">
    <property type="entry name" value="PPR_rpt"/>
</dbReference>
<reference evidence="14" key="1">
    <citation type="journal article" date="2023" name="Science">
        <title>Elucidation of the pathway for biosynthesis of saponin adjuvants from the soapbark tree.</title>
        <authorList>
            <person name="Reed J."/>
            <person name="Orme A."/>
            <person name="El-Demerdash A."/>
            <person name="Owen C."/>
            <person name="Martin L.B.B."/>
            <person name="Misra R.C."/>
            <person name="Kikuchi S."/>
            <person name="Rejzek M."/>
            <person name="Martin A.C."/>
            <person name="Harkess A."/>
            <person name="Leebens-Mack J."/>
            <person name="Louveau T."/>
            <person name="Stephenson M.J."/>
            <person name="Osbourn A."/>
        </authorList>
    </citation>
    <scope>NUCLEOTIDE SEQUENCE</scope>
    <source>
        <tissue evidence="14">Leaf</tissue>
    </source>
</reference>
<evidence type="ECO:0000256" key="6">
    <source>
        <dbReference type="ARBA" id="ARBA00022777"/>
    </source>
</evidence>
<keyword evidence="5 11" id="KW-0547">Nucleotide-binding</keyword>
<dbReference type="InterPro" id="IPR017441">
    <property type="entry name" value="Protein_kinase_ATP_BS"/>
</dbReference>
<dbReference type="PROSITE" id="PS51375">
    <property type="entry name" value="PPR"/>
    <property type="match status" value="2"/>
</dbReference>
<evidence type="ECO:0000313" key="15">
    <source>
        <dbReference type="Proteomes" id="UP001163823"/>
    </source>
</evidence>
<dbReference type="CDD" id="cd14066">
    <property type="entry name" value="STKc_IRAK"/>
    <property type="match status" value="1"/>
</dbReference>
<dbReference type="EMBL" id="JARAOO010000011">
    <property type="protein sequence ID" value="KAJ7951166.1"/>
    <property type="molecule type" value="Genomic_DNA"/>
</dbReference>
<feature type="binding site" evidence="11">
    <location>
        <position position="849"/>
    </location>
    <ligand>
        <name>ATP</name>
        <dbReference type="ChEBI" id="CHEBI:30616"/>
    </ligand>
</feature>
<feature type="region of interest" description="Disordered" evidence="12">
    <location>
        <begin position="771"/>
        <end position="793"/>
    </location>
</feature>
<feature type="repeat" description="PPR" evidence="10">
    <location>
        <begin position="449"/>
        <end position="483"/>
    </location>
</feature>
<dbReference type="GO" id="GO:0009451">
    <property type="term" value="P:RNA modification"/>
    <property type="evidence" value="ECO:0007669"/>
    <property type="project" value="InterPro"/>
</dbReference>
<evidence type="ECO:0000256" key="2">
    <source>
        <dbReference type="ARBA" id="ARBA00022527"/>
    </source>
</evidence>
<evidence type="ECO:0000256" key="9">
    <source>
        <dbReference type="ARBA" id="ARBA00048679"/>
    </source>
</evidence>
<sequence>MICKYRLSSIPTVNFKWQLPLPGSPPSLVTKTNQNASYQAYPCCQTHSSCSKSRLKALMLVPEPTHFRDPDHVHCFCSNALKVSAKKGFLPEGKQVHTLLMKSGLYNVLSLQNQVLNVYVKCKKIDDADRLFEELHGRNVVSWNTVITGIVDRGAWKNYTWNLYLGFSYFKRMMFETFDPDDITFNGLIRACIELNDIGMGRQLHCFTVKLGFDLECFVGSALVDLYAKCGLVEDAKQVFECVLYRDLALWNVLVSCYVLSCLAEEALNTFNLMRLKSVKGDEFTFSSLLNSCGTSGYCDFGKQVHSLAIRQSFDLDVLVASALVAMYARNENIADARQAFDQMAVQNVVSWTTMIVGYGKCREGNKAMKLVRDMLCEDFYPDELTLSSILSSGSYKSAISEIMQVHAYIVKFGFQAFISIANALIIAYSKCGKIAYASQCFSSVIEPDLVTWTSMISAYTFHGLPAKANEMFEKMVSLGVVPDSIAFLGVLSACGHGGLVSKGIHYFKLMTEVYQIIPGSEHYACLIDLLGRSGLIDYGFRVLKSESIHPDSNTLGALIGSCKVQGNVGLAAWAAEKLFELEPRNTANYSLMSNMYASEGRWSDVERVRKMMGDRCNSKVPGFSWMETASGQVHSFMSGSVSHPQAQDIYETLKMLHRLMKEESYLKGIDSTTFAILAKCQASLLSVPSQTQYYARRNPSSGARSTPDGLGFSQSSAYSDVSTKRNSNYDRNAVVLAFRSVAGVFLACFTPSETKNSKSYVDSGQFKSSSVVSSASGAGSERRRGSNRGIYVNSYNSTQGKEHESLNFTMEEIYDATRNFSPSFKIGQGGFGTVYKGRLRDGTTVAIKRAKRNVYDKHLGLEFQSEIQTLSRVEHLNLVKYYGYLEQEDERIVVVEYVPNGTLREHLDCIHGNIMDLAARLDIAIDVAHAVTYLHMYTDHPIIHRDIKSSNILLTENFRAKVADFGFARTAPDSDSGATHVSTQVKGTAGYLDPEYLRTYQLTEKSDVYSFGVLLIELVTGRRPIEPKFELKERITTKWAIKRFINGDAITVLDPKLQRSAAKNLALEKILELALQCLGPRRQERPNMKRCAEILWTIRKDYRELAASDFHSFSSSSQRSASITE</sequence>
<dbReference type="PROSITE" id="PS50011">
    <property type="entry name" value="PROTEIN_KINASE_DOM"/>
    <property type="match status" value="1"/>
</dbReference>
<gene>
    <name evidence="14" type="ORF">O6P43_027253</name>
</gene>
<keyword evidence="6" id="KW-0418">Kinase</keyword>
<evidence type="ECO:0000259" key="13">
    <source>
        <dbReference type="PROSITE" id="PS50011"/>
    </source>
</evidence>
<proteinExistence type="predicted"/>
<evidence type="ECO:0000256" key="11">
    <source>
        <dbReference type="PROSITE-ProRule" id="PRU10141"/>
    </source>
</evidence>
<dbReference type="KEGG" id="qsa:O6P43_027253"/>